<keyword evidence="2" id="KW-1185">Reference proteome</keyword>
<comment type="caution">
    <text evidence="1">The sequence shown here is derived from an EMBL/GenBank/DDBJ whole genome shotgun (WGS) entry which is preliminary data.</text>
</comment>
<organism evidence="1 2">
    <name type="scientific">Deinococcus carri</name>
    <dbReference type="NCBI Taxonomy" id="1211323"/>
    <lineage>
        <taxon>Bacteria</taxon>
        <taxon>Thermotogati</taxon>
        <taxon>Deinococcota</taxon>
        <taxon>Deinococci</taxon>
        <taxon>Deinococcales</taxon>
        <taxon>Deinococcaceae</taxon>
        <taxon>Deinococcus</taxon>
    </lineage>
</organism>
<name>A0ABP9W7Z0_9DEIO</name>
<accession>A0ABP9W7Z0</accession>
<sequence>MLHDMHVSDHTPEYLYRIEVRKGQGQWLGWFRGGIIDLIEGNVDNTALEELTDELFTLGSRIVHPEGLNADVRFWYTEAGYEQNKRVVDLLQQALAMNTEGAHYEVQVRRQPRLHGWLSADDLQVAYPHDFDNQGTDEVIRGPICIP</sequence>
<evidence type="ECO:0000313" key="1">
    <source>
        <dbReference type="EMBL" id="GAA5513111.1"/>
    </source>
</evidence>
<evidence type="ECO:0000313" key="2">
    <source>
        <dbReference type="Proteomes" id="UP001401887"/>
    </source>
</evidence>
<protein>
    <submittedName>
        <fullName evidence="1">Uncharacterized protein</fullName>
    </submittedName>
</protein>
<dbReference type="Proteomes" id="UP001401887">
    <property type="component" value="Unassembled WGS sequence"/>
</dbReference>
<proteinExistence type="predicted"/>
<gene>
    <name evidence="1" type="ORF">Dcar01_01837</name>
</gene>
<dbReference type="EMBL" id="BAABRP010000005">
    <property type="protein sequence ID" value="GAA5513111.1"/>
    <property type="molecule type" value="Genomic_DNA"/>
</dbReference>
<reference evidence="1 2" key="1">
    <citation type="submission" date="2024-02" db="EMBL/GenBank/DDBJ databases">
        <title>Deinococcus carri NBRC 110142.</title>
        <authorList>
            <person name="Ichikawa N."/>
            <person name="Katano-Makiyama Y."/>
            <person name="Hidaka K."/>
        </authorList>
    </citation>
    <scope>NUCLEOTIDE SEQUENCE [LARGE SCALE GENOMIC DNA]</scope>
    <source>
        <strain evidence="1 2">NBRC 110142</strain>
    </source>
</reference>